<reference evidence="1" key="1">
    <citation type="submission" date="2023-01" db="EMBL/GenBank/DDBJ databases">
        <title>The diversity of Class Acidimicrobiia in South China Sea sediment environments and the proposal of Iamia marina sp. nov., a novel species of the genus Iamia.</title>
        <authorList>
            <person name="He Y."/>
            <person name="Tian X."/>
        </authorList>
    </citation>
    <scope>NUCLEOTIDE SEQUENCE</scope>
    <source>
        <strain evidence="1">DSM 19957</strain>
    </source>
</reference>
<dbReference type="EMBL" id="CP116942">
    <property type="protein sequence ID" value="WCO66573.1"/>
    <property type="molecule type" value="Genomic_DNA"/>
</dbReference>
<sequence length="92" mass="9519">MGEPVDINVSVDPSRHSKLSFGLIRISDEGYPSLCPSGPAVVPATDGYVHIAWTPTDACPQAAIVVNHLDPNSSYSLGGDTYFVGVTADGGS</sequence>
<evidence type="ECO:0000313" key="2">
    <source>
        <dbReference type="Proteomes" id="UP001216390"/>
    </source>
</evidence>
<dbReference type="KEGG" id="ima:PO878_18910"/>
<dbReference type="RefSeq" id="WP_272736096.1">
    <property type="nucleotide sequence ID" value="NZ_CP116942.1"/>
</dbReference>
<evidence type="ECO:0000313" key="1">
    <source>
        <dbReference type="EMBL" id="WCO66573.1"/>
    </source>
</evidence>
<dbReference type="AlphaFoldDB" id="A0AAE9Y8T0"/>
<dbReference type="Proteomes" id="UP001216390">
    <property type="component" value="Chromosome"/>
</dbReference>
<gene>
    <name evidence="1" type="ORF">PO878_18910</name>
</gene>
<organism evidence="1 2">
    <name type="scientific">Iamia majanohamensis</name>
    <dbReference type="NCBI Taxonomy" id="467976"/>
    <lineage>
        <taxon>Bacteria</taxon>
        <taxon>Bacillati</taxon>
        <taxon>Actinomycetota</taxon>
        <taxon>Acidimicrobiia</taxon>
        <taxon>Acidimicrobiales</taxon>
        <taxon>Iamiaceae</taxon>
        <taxon>Iamia</taxon>
    </lineage>
</organism>
<accession>A0AAE9Y8T0</accession>
<proteinExistence type="predicted"/>
<name>A0AAE9Y8T0_9ACTN</name>
<protein>
    <submittedName>
        <fullName evidence="1">Uncharacterized protein</fullName>
    </submittedName>
</protein>
<keyword evidence="2" id="KW-1185">Reference proteome</keyword>